<evidence type="ECO:0000256" key="5">
    <source>
        <dbReference type="ARBA" id="ARBA00022676"/>
    </source>
</evidence>
<evidence type="ECO:0000313" key="12">
    <source>
        <dbReference type="Proteomes" id="UP000198510"/>
    </source>
</evidence>
<dbReference type="EMBL" id="FNFO01000003">
    <property type="protein sequence ID" value="SDK84146.1"/>
    <property type="molecule type" value="Genomic_DNA"/>
</dbReference>
<sequence length="515" mass="59090">MNIERSSGILLHITSLPSAYGIGDLGPAAYEFVDFLVDAGQSWWQLLPLNPTEMGSGNSPYSGLSAFAGNPLLISPEVLIEEGYLQKSDLSKTPSFPTDKTDFEKVIPFRVQLLEKAYRAFRERGTTKQQKAFRKFCKAQKFWLDDFALYMALRQYFNGTSWSEWPEPIRLRKKKALKEISQEVADTIEREQFLQYEFFRQWFALKSYCQRREVGLFGDIPFYVGYDSADVWANQHIFNLDSDGKSKTVSGVPPDYFSKTGQRWGTPVFRWDVLKDENYGWWVDRIDQNLAMFDLIRLDHFRAFSAFWEVPADEETAINGQWSPGPGKSFFKLLKKHYPSLPIVAEDLGDIDAPVRKLMHKFDLPGMRVLQFAFGDGMPKGIYIPHHHDVNAIVYTGTHDNNTTRGWYDNMSTPEDRKRLQAYAGQRVTKVNVHDVVLRLAMSSVAQLAVFPMQDALGLGEEAIMNRPSVAQGNWAWRLEPNKLTPELAHHLRELTLLYDRLPEKAMVAEDDEDA</sequence>
<dbReference type="EC" id="2.4.1.25" evidence="3 10"/>
<keyword evidence="5 10" id="KW-0328">Glycosyltransferase</keyword>
<keyword evidence="7 10" id="KW-0119">Carbohydrate metabolism</keyword>
<evidence type="ECO:0000256" key="4">
    <source>
        <dbReference type="ARBA" id="ARBA00020295"/>
    </source>
</evidence>
<evidence type="ECO:0000256" key="9">
    <source>
        <dbReference type="ARBA" id="ARBA00031501"/>
    </source>
</evidence>
<dbReference type="AlphaFoldDB" id="A0A1G9F6Y9"/>
<reference evidence="11 12" key="1">
    <citation type="submission" date="2016-10" db="EMBL/GenBank/DDBJ databases">
        <authorList>
            <person name="de Groot N.N."/>
        </authorList>
    </citation>
    <scope>NUCLEOTIDE SEQUENCE [LARGE SCALE GENOMIC DNA]</scope>
    <source>
        <strain evidence="11 12">DSM 25186</strain>
    </source>
</reference>
<accession>A0A1G9F6Y9</accession>
<keyword evidence="6 10" id="KW-0808">Transferase</keyword>
<evidence type="ECO:0000256" key="2">
    <source>
        <dbReference type="ARBA" id="ARBA00005684"/>
    </source>
</evidence>
<dbReference type="PANTHER" id="PTHR32438:SF5">
    <property type="entry name" value="4-ALPHA-GLUCANOTRANSFERASE DPE1, CHLOROPLASTIC_AMYLOPLASTIC"/>
    <property type="match status" value="1"/>
</dbReference>
<dbReference type="Proteomes" id="UP000198510">
    <property type="component" value="Unassembled WGS sequence"/>
</dbReference>
<evidence type="ECO:0000256" key="1">
    <source>
        <dbReference type="ARBA" id="ARBA00000439"/>
    </source>
</evidence>
<evidence type="ECO:0000256" key="3">
    <source>
        <dbReference type="ARBA" id="ARBA00012560"/>
    </source>
</evidence>
<dbReference type="Gene3D" id="3.20.20.80">
    <property type="entry name" value="Glycosidases"/>
    <property type="match status" value="1"/>
</dbReference>
<dbReference type="PANTHER" id="PTHR32438">
    <property type="entry name" value="4-ALPHA-GLUCANOTRANSFERASE DPE1, CHLOROPLASTIC/AMYLOPLASTIC"/>
    <property type="match status" value="1"/>
</dbReference>
<protein>
    <recommendedName>
        <fullName evidence="4 10">4-alpha-glucanotransferase</fullName>
        <ecNumber evidence="3 10">2.4.1.25</ecNumber>
    </recommendedName>
    <alternativeName>
        <fullName evidence="8 10">Amylomaltase</fullName>
    </alternativeName>
    <alternativeName>
        <fullName evidence="9 10">Disproportionating enzyme</fullName>
    </alternativeName>
</protein>
<evidence type="ECO:0000256" key="8">
    <source>
        <dbReference type="ARBA" id="ARBA00031423"/>
    </source>
</evidence>
<dbReference type="InterPro" id="IPR003385">
    <property type="entry name" value="Glyco_hydro_77"/>
</dbReference>
<organism evidence="11 12">
    <name type="scientific">Catalinimonas alkaloidigena</name>
    <dbReference type="NCBI Taxonomy" id="1075417"/>
    <lineage>
        <taxon>Bacteria</taxon>
        <taxon>Pseudomonadati</taxon>
        <taxon>Bacteroidota</taxon>
        <taxon>Cytophagia</taxon>
        <taxon>Cytophagales</taxon>
        <taxon>Catalimonadaceae</taxon>
        <taxon>Catalinimonas</taxon>
    </lineage>
</organism>
<name>A0A1G9F6Y9_9BACT</name>
<dbReference type="Pfam" id="PF02446">
    <property type="entry name" value="Glyco_hydro_77"/>
    <property type="match status" value="1"/>
</dbReference>
<keyword evidence="12" id="KW-1185">Reference proteome</keyword>
<proteinExistence type="inferred from homology"/>
<dbReference type="NCBIfam" id="TIGR00217">
    <property type="entry name" value="malQ"/>
    <property type="match status" value="1"/>
</dbReference>
<evidence type="ECO:0000256" key="6">
    <source>
        <dbReference type="ARBA" id="ARBA00022679"/>
    </source>
</evidence>
<dbReference type="OrthoDB" id="9811841at2"/>
<dbReference type="InterPro" id="IPR017853">
    <property type="entry name" value="GH"/>
</dbReference>
<gene>
    <name evidence="11" type="ORF">SAMN05421823_103690</name>
</gene>
<dbReference type="NCBIfam" id="NF011080">
    <property type="entry name" value="PRK14508.1-3"/>
    <property type="match status" value="1"/>
</dbReference>
<dbReference type="GO" id="GO:0005975">
    <property type="term" value="P:carbohydrate metabolic process"/>
    <property type="evidence" value="ECO:0007669"/>
    <property type="project" value="InterPro"/>
</dbReference>
<comment type="catalytic activity">
    <reaction evidence="1 10">
        <text>Transfers a segment of a (1-&gt;4)-alpha-D-glucan to a new position in an acceptor, which may be glucose or a (1-&gt;4)-alpha-D-glucan.</text>
        <dbReference type="EC" id="2.4.1.25"/>
    </reaction>
</comment>
<dbReference type="GO" id="GO:0004134">
    <property type="term" value="F:4-alpha-glucanotransferase activity"/>
    <property type="evidence" value="ECO:0007669"/>
    <property type="project" value="UniProtKB-EC"/>
</dbReference>
<comment type="similarity">
    <text evidence="2 10">Belongs to the disproportionating enzyme family.</text>
</comment>
<evidence type="ECO:0000256" key="10">
    <source>
        <dbReference type="RuleBase" id="RU361207"/>
    </source>
</evidence>
<evidence type="ECO:0000313" key="11">
    <source>
        <dbReference type="EMBL" id="SDK84146.1"/>
    </source>
</evidence>
<dbReference type="SUPFAM" id="SSF51445">
    <property type="entry name" value="(Trans)glycosidases"/>
    <property type="match status" value="1"/>
</dbReference>
<dbReference type="RefSeq" id="WP_089681677.1">
    <property type="nucleotide sequence ID" value="NZ_FNFO01000003.1"/>
</dbReference>
<dbReference type="STRING" id="1075417.SAMN05421823_103690"/>
<evidence type="ECO:0000256" key="7">
    <source>
        <dbReference type="ARBA" id="ARBA00023277"/>
    </source>
</evidence>
<dbReference type="NCBIfam" id="NF011079">
    <property type="entry name" value="PRK14508.1-2"/>
    <property type="match status" value="1"/>
</dbReference>